<dbReference type="SUPFAM" id="SSF53448">
    <property type="entry name" value="Nucleotide-diphospho-sugar transferases"/>
    <property type="match status" value="1"/>
</dbReference>
<dbReference type="InterPro" id="IPR001173">
    <property type="entry name" value="Glyco_trans_2-like"/>
</dbReference>
<keyword evidence="1" id="KW-0472">Membrane</keyword>
<evidence type="ECO:0000256" key="1">
    <source>
        <dbReference type="SAM" id="Phobius"/>
    </source>
</evidence>
<dbReference type="CDD" id="cd06433">
    <property type="entry name" value="GT_2_WfgS_like"/>
    <property type="match status" value="1"/>
</dbReference>
<evidence type="ECO:0000313" key="3">
    <source>
        <dbReference type="EMBL" id="GAP13798.1"/>
    </source>
</evidence>
<dbReference type="InterPro" id="IPR029044">
    <property type="entry name" value="Nucleotide-diphossugar_trans"/>
</dbReference>
<dbReference type="PANTHER" id="PTHR22916">
    <property type="entry name" value="GLYCOSYLTRANSFERASE"/>
    <property type="match status" value="1"/>
</dbReference>
<gene>
    <name evidence="3" type="ORF">LARV_01553</name>
</gene>
<sequence length="327" mass="36946">MINGPLVSIVIPSYNQARFLEETLRTVFFQDYTHLEVLVVDGGSTDGSDEIIQRYADRLAWWVSEPDNGQADAINKGLARARGEFVAWINSDDLYYGPTVVRRAVQVLLAHPEAGMAYGDGVMVDADLNLLDWHPYRQYELVDLLAFNVLLQPAVFMRRTALEAVGFLRPELNLILDHELWLRMAAHSPIVHESEVWAVERTHESAKTIALAATFVDEAFNLVKKLEDDPAFAATIRANRKKVYGGLHIFAGRRLIDAGQPRQAVRHFWQAYRLSPGMTLQVWFKVVQALGGAIGLGGLFTTFRNVRRMAQHSGQHLVITQKDVRWK</sequence>
<dbReference type="Gene3D" id="3.90.550.10">
    <property type="entry name" value="Spore Coat Polysaccharide Biosynthesis Protein SpsA, Chain A"/>
    <property type="match status" value="1"/>
</dbReference>
<evidence type="ECO:0000313" key="4">
    <source>
        <dbReference type="Proteomes" id="UP000055060"/>
    </source>
</evidence>
<dbReference type="EMBL" id="DF967972">
    <property type="protein sequence ID" value="GAP13798.1"/>
    <property type="molecule type" value="Genomic_DNA"/>
</dbReference>
<protein>
    <submittedName>
        <fullName evidence="3">Glycosyltransferase</fullName>
    </submittedName>
</protein>
<dbReference type="RefSeq" id="WP_075073112.1">
    <property type="nucleotide sequence ID" value="NZ_DF967972.1"/>
</dbReference>
<dbReference type="AlphaFoldDB" id="A0A0S7BGZ8"/>
<dbReference type="OrthoDB" id="396512at2"/>
<reference evidence="3" key="1">
    <citation type="submission" date="2015-07" db="EMBL/GenBank/DDBJ databases">
        <title>Draft Genome Sequences of Anaerolinea thermolimosa IMO-1, Bellilinea caldifistulae GOMI-1, Leptolinea tardivitalis YMTK-2, Levilinea saccharolytica KIBI-1,Longilinea arvoryzae KOME-1, Previously Described as Members of the Anaerolineaceae (Chloroflexi).</title>
        <authorList>
            <person name="Sekiguchi Y."/>
            <person name="Ohashi A."/>
            <person name="Matsuura N."/>
            <person name="Tourlousse M.D."/>
        </authorList>
    </citation>
    <scope>NUCLEOTIDE SEQUENCE [LARGE SCALE GENOMIC DNA]</scope>
    <source>
        <strain evidence="3">KOME-1</strain>
    </source>
</reference>
<keyword evidence="1" id="KW-1133">Transmembrane helix</keyword>
<proteinExistence type="predicted"/>
<dbReference type="GO" id="GO:0016740">
    <property type="term" value="F:transferase activity"/>
    <property type="evidence" value="ECO:0007669"/>
    <property type="project" value="UniProtKB-KW"/>
</dbReference>
<evidence type="ECO:0000259" key="2">
    <source>
        <dbReference type="Pfam" id="PF00535"/>
    </source>
</evidence>
<accession>A0A0S7BGZ8</accession>
<keyword evidence="1" id="KW-0812">Transmembrane</keyword>
<dbReference type="STRING" id="360412.LARV_01553"/>
<feature type="transmembrane region" description="Helical" evidence="1">
    <location>
        <begin position="282"/>
        <end position="303"/>
    </location>
</feature>
<keyword evidence="3" id="KW-0808">Transferase</keyword>
<dbReference type="Pfam" id="PF00535">
    <property type="entry name" value="Glycos_transf_2"/>
    <property type="match status" value="1"/>
</dbReference>
<dbReference type="Proteomes" id="UP000055060">
    <property type="component" value="Unassembled WGS sequence"/>
</dbReference>
<organism evidence="3">
    <name type="scientific">Longilinea arvoryzae</name>
    <dbReference type="NCBI Taxonomy" id="360412"/>
    <lineage>
        <taxon>Bacteria</taxon>
        <taxon>Bacillati</taxon>
        <taxon>Chloroflexota</taxon>
        <taxon>Anaerolineae</taxon>
        <taxon>Anaerolineales</taxon>
        <taxon>Anaerolineaceae</taxon>
        <taxon>Longilinea</taxon>
    </lineage>
</organism>
<keyword evidence="4" id="KW-1185">Reference proteome</keyword>
<feature type="domain" description="Glycosyltransferase 2-like" evidence="2">
    <location>
        <begin position="8"/>
        <end position="114"/>
    </location>
</feature>
<dbReference type="PANTHER" id="PTHR22916:SF65">
    <property type="entry name" value="SLR1065 PROTEIN"/>
    <property type="match status" value="1"/>
</dbReference>
<name>A0A0S7BGZ8_9CHLR</name>